<gene>
    <name evidence="11" type="ORF">TCE0_060r18784</name>
</gene>
<dbReference type="InterPro" id="IPR017866">
    <property type="entry name" value="Succ-CoA_synthase_bsu_CS"/>
</dbReference>
<accession>A0A6V8HNY6</accession>
<dbReference type="EMBL" id="DF933856">
    <property type="protein sequence ID" value="GAM43734.1"/>
    <property type="molecule type" value="Genomic_DNA"/>
</dbReference>
<dbReference type="SUPFAM" id="SSF56059">
    <property type="entry name" value="Glutathione synthetase ATP-binding domain-like"/>
    <property type="match status" value="1"/>
</dbReference>
<dbReference type="InterPro" id="IPR013815">
    <property type="entry name" value="ATP_grasp_subdomain_1"/>
</dbReference>
<dbReference type="InterPro" id="IPR013650">
    <property type="entry name" value="ATP-grasp_succ-CoA_synth-type"/>
</dbReference>
<protein>
    <submittedName>
        <fullName evidence="11">Succinyl-CoA synthetase beta subunit</fullName>
    </submittedName>
</protein>
<organism evidence="11 12">
    <name type="scientific">Talaromyces pinophilus</name>
    <name type="common">Penicillium pinophilum</name>
    <dbReference type="NCBI Taxonomy" id="128442"/>
    <lineage>
        <taxon>Eukaryota</taxon>
        <taxon>Fungi</taxon>
        <taxon>Dikarya</taxon>
        <taxon>Ascomycota</taxon>
        <taxon>Pezizomycotina</taxon>
        <taxon>Eurotiomycetes</taxon>
        <taxon>Eurotiomycetidae</taxon>
        <taxon>Eurotiales</taxon>
        <taxon>Trichocomaceae</taxon>
        <taxon>Talaromyces</taxon>
        <taxon>Talaromyces sect. Talaromyces</taxon>
    </lineage>
</organism>
<dbReference type="UniPathway" id="UPA00223">
    <property type="reaction ID" value="UER00999"/>
</dbReference>
<dbReference type="PANTHER" id="PTHR11815:SF1">
    <property type="entry name" value="SUCCINATE--COA LIGASE [ADP-FORMING] SUBUNIT BETA, MITOCHONDRIAL"/>
    <property type="match status" value="1"/>
</dbReference>
<keyword evidence="5" id="KW-0479">Metal-binding</keyword>
<dbReference type="GO" id="GO:0042709">
    <property type="term" value="C:succinate-CoA ligase complex"/>
    <property type="evidence" value="ECO:0007669"/>
    <property type="project" value="TreeGrafter"/>
</dbReference>
<dbReference type="FunFam" id="3.30.470.20:FF:000002">
    <property type="entry name" value="Succinate--CoA ligase [ADP-forming] subunit beta"/>
    <property type="match status" value="1"/>
</dbReference>
<sequence>MFRLSSIRPGKAALAAPKFFLNRYVHLNPVILDLERPNLRLQHYEICLSGDEDEVAHHKSSFDPSVTNLEAEFQTLEKECKAEGIIDPLLFSPANMTISLILKEIANGETDMEGEREKVGSVKGWTRKGKVVHIKDIPGGPFDRYEKLLEFGIPVPNGFVVTTPEAAWDVVYNLDAPSVLKAQILAGGRGKGKFDSDGKGGVRIVKSPGEALQNASKMLGSRLVTNQTLPSGLPVNKLYIYKSVEIAKEFYVAITFDRERFMPVILMSEEGGINIESNANQLQRFWFHLSTGITPEIMAYIEAQLGFSDNEMKVISQIIRRLSKLFQEKDATLLELNPLAQTTDGSFVCLDAKMNFDDSARFRQPQLFGLEEQIPGEEDEYEASQLEVSYVRLDGDIGVIVNGAGLAMATNDLITRYGGKCANFLDIGGAATRETLSKAFSILRNDSRVKGLLINIYGGG</sequence>
<proteinExistence type="predicted"/>
<dbReference type="PROSITE" id="PS01217">
    <property type="entry name" value="SUCCINYL_COA_LIG_3"/>
    <property type="match status" value="1"/>
</dbReference>
<comment type="pathway">
    <text evidence="2">Carbohydrate metabolism; tricarboxylic acid cycle; succinate from succinyl-CoA (ligase route): step 1/1.</text>
</comment>
<dbReference type="GO" id="GO:0004775">
    <property type="term" value="F:succinate-CoA ligase (ADP-forming) activity"/>
    <property type="evidence" value="ECO:0007669"/>
    <property type="project" value="TreeGrafter"/>
</dbReference>
<dbReference type="InterPro" id="IPR011761">
    <property type="entry name" value="ATP-grasp"/>
</dbReference>
<dbReference type="InterPro" id="IPR016102">
    <property type="entry name" value="Succinyl-CoA_synth-like"/>
</dbReference>
<dbReference type="SUPFAM" id="SSF52210">
    <property type="entry name" value="Succinyl-CoA synthetase domains"/>
    <property type="match status" value="1"/>
</dbReference>
<evidence type="ECO:0000256" key="8">
    <source>
        <dbReference type="ARBA" id="ARBA00022842"/>
    </source>
</evidence>
<dbReference type="GO" id="GO:0046872">
    <property type="term" value="F:metal ion binding"/>
    <property type="evidence" value="ECO:0007669"/>
    <property type="project" value="UniProtKB-KW"/>
</dbReference>
<keyword evidence="12" id="KW-1185">Reference proteome</keyword>
<reference evidence="12" key="1">
    <citation type="journal article" date="2015" name="Genome Announc.">
        <title>Draft genome sequence of Talaromyces cellulolyticus strain Y-94, a source of lignocellulosic biomass-degrading enzymes.</title>
        <authorList>
            <person name="Fujii T."/>
            <person name="Koike H."/>
            <person name="Sawayama S."/>
            <person name="Yano S."/>
            <person name="Inoue H."/>
        </authorList>
    </citation>
    <scope>NUCLEOTIDE SEQUENCE [LARGE SCALE GENOMIC DNA]</scope>
    <source>
        <strain evidence="12">Y-94</strain>
    </source>
</reference>
<dbReference type="Gene3D" id="3.30.470.20">
    <property type="entry name" value="ATP-grasp fold, B domain"/>
    <property type="match status" value="1"/>
</dbReference>
<evidence type="ECO:0000256" key="3">
    <source>
        <dbReference type="ARBA" id="ARBA00022532"/>
    </source>
</evidence>
<comment type="cofactor">
    <cofactor evidence="1">
        <name>Mg(2+)</name>
        <dbReference type="ChEBI" id="CHEBI:18420"/>
    </cofactor>
</comment>
<evidence type="ECO:0000256" key="9">
    <source>
        <dbReference type="PROSITE-ProRule" id="PRU00409"/>
    </source>
</evidence>
<dbReference type="Gene3D" id="3.30.1490.20">
    <property type="entry name" value="ATP-grasp fold, A domain"/>
    <property type="match status" value="1"/>
</dbReference>
<dbReference type="GO" id="GO:0006104">
    <property type="term" value="P:succinyl-CoA metabolic process"/>
    <property type="evidence" value="ECO:0007669"/>
    <property type="project" value="TreeGrafter"/>
</dbReference>
<feature type="domain" description="ATP-grasp" evidence="10">
    <location>
        <begin position="145"/>
        <end position="367"/>
    </location>
</feature>
<dbReference type="AlphaFoldDB" id="A0A6V8HNY6"/>
<dbReference type="Gene3D" id="3.40.50.261">
    <property type="entry name" value="Succinyl-CoA synthetase domains"/>
    <property type="match status" value="1"/>
</dbReference>
<evidence type="ECO:0000256" key="2">
    <source>
        <dbReference type="ARBA" id="ARBA00005064"/>
    </source>
</evidence>
<dbReference type="GO" id="GO:0005524">
    <property type="term" value="F:ATP binding"/>
    <property type="evidence" value="ECO:0007669"/>
    <property type="project" value="UniProtKB-UniRule"/>
</dbReference>
<dbReference type="GO" id="GO:0006099">
    <property type="term" value="P:tricarboxylic acid cycle"/>
    <property type="evidence" value="ECO:0007669"/>
    <property type="project" value="UniProtKB-UniPathway"/>
</dbReference>
<evidence type="ECO:0000256" key="5">
    <source>
        <dbReference type="ARBA" id="ARBA00022723"/>
    </source>
</evidence>
<evidence type="ECO:0000256" key="7">
    <source>
        <dbReference type="ARBA" id="ARBA00022840"/>
    </source>
</evidence>
<keyword evidence="4" id="KW-0436">Ligase</keyword>
<evidence type="ECO:0000259" key="10">
    <source>
        <dbReference type="PROSITE" id="PS50975"/>
    </source>
</evidence>
<dbReference type="InterPro" id="IPR005811">
    <property type="entry name" value="SUCC_ACL_C"/>
</dbReference>
<evidence type="ECO:0000313" key="11">
    <source>
        <dbReference type="EMBL" id="GAM43734.1"/>
    </source>
</evidence>
<keyword evidence="7 9" id="KW-0067">ATP-binding</keyword>
<dbReference type="GO" id="GO:0005739">
    <property type="term" value="C:mitochondrion"/>
    <property type="evidence" value="ECO:0007669"/>
    <property type="project" value="TreeGrafter"/>
</dbReference>
<dbReference type="PANTHER" id="PTHR11815">
    <property type="entry name" value="SUCCINYL-COA SYNTHETASE BETA CHAIN"/>
    <property type="match status" value="1"/>
</dbReference>
<dbReference type="Proteomes" id="UP000053095">
    <property type="component" value="Unassembled WGS sequence"/>
</dbReference>
<keyword evidence="3" id="KW-0816">Tricarboxylic acid cycle</keyword>
<keyword evidence="8" id="KW-0460">Magnesium</keyword>
<evidence type="ECO:0000256" key="6">
    <source>
        <dbReference type="ARBA" id="ARBA00022741"/>
    </source>
</evidence>
<dbReference type="PROSITE" id="PS50975">
    <property type="entry name" value="ATP_GRASP"/>
    <property type="match status" value="1"/>
</dbReference>
<evidence type="ECO:0000256" key="1">
    <source>
        <dbReference type="ARBA" id="ARBA00001946"/>
    </source>
</evidence>
<evidence type="ECO:0000256" key="4">
    <source>
        <dbReference type="ARBA" id="ARBA00022598"/>
    </source>
</evidence>
<dbReference type="Pfam" id="PF00549">
    <property type="entry name" value="Ligase_CoA"/>
    <property type="match status" value="1"/>
</dbReference>
<keyword evidence="6 9" id="KW-0547">Nucleotide-binding</keyword>
<name>A0A6V8HNY6_TALPI</name>
<dbReference type="Pfam" id="PF08442">
    <property type="entry name" value="ATP-grasp_2"/>
    <property type="match status" value="1"/>
</dbReference>
<evidence type="ECO:0000313" key="12">
    <source>
        <dbReference type="Proteomes" id="UP000053095"/>
    </source>
</evidence>
<comment type="caution">
    <text evidence="11">The sequence shown here is derived from an EMBL/GenBank/DDBJ whole genome shotgun (WGS) entry which is preliminary data.</text>
</comment>